<sequence>MSTRNIRHHRKCAYDGYPIDRYNFPQLLEQNGIRARSRPIQLYRLICYKVGIDARRAGEVSRAVKQILRQRDEHYVKEGKALKWDSANDRFRILSHMFRIQITIIGKNDLKHHRYFTSGADLFSIMLLESDRDEFQVLEDLHLPQVCQLPHPYCGYVYYHAEEMPGYNVAFPIYYNYPAYYYNTF</sequence>
<name>A0A4U8ULK4_STECR</name>
<reference evidence="1 2" key="1">
    <citation type="journal article" date="2015" name="Genome Biol.">
        <title>Comparative genomics of Steinernema reveals deeply conserved gene regulatory networks.</title>
        <authorList>
            <person name="Dillman A.R."/>
            <person name="Macchietto M."/>
            <person name="Porter C.F."/>
            <person name="Rogers A."/>
            <person name="Williams B."/>
            <person name="Antoshechkin I."/>
            <person name="Lee M.M."/>
            <person name="Goodwin Z."/>
            <person name="Lu X."/>
            <person name="Lewis E.E."/>
            <person name="Goodrich-Blair H."/>
            <person name="Stock S.P."/>
            <person name="Adams B.J."/>
            <person name="Sternberg P.W."/>
            <person name="Mortazavi A."/>
        </authorList>
    </citation>
    <scope>NUCLEOTIDE SEQUENCE [LARGE SCALE GENOMIC DNA]</scope>
    <source>
        <strain evidence="1 2">ALL</strain>
    </source>
</reference>
<dbReference type="Proteomes" id="UP000298663">
    <property type="component" value="Chromosome X"/>
</dbReference>
<dbReference type="AlphaFoldDB" id="A0A4U8ULK4"/>
<evidence type="ECO:0000313" key="2">
    <source>
        <dbReference type="Proteomes" id="UP000298663"/>
    </source>
</evidence>
<gene>
    <name evidence="1" type="ORF">L596_000828</name>
</gene>
<keyword evidence="2" id="KW-1185">Reference proteome</keyword>
<organism evidence="1 2">
    <name type="scientific">Steinernema carpocapsae</name>
    <name type="common">Entomopathogenic nematode</name>
    <dbReference type="NCBI Taxonomy" id="34508"/>
    <lineage>
        <taxon>Eukaryota</taxon>
        <taxon>Metazoa</taxon>
        <taxon>Ecdysozoa</taxon>
        <taxon>Nematoda</taxon>
        <taxon>Chromadorea</taxon>
        <taxon>Rhabditida</taxon>
        <taxon>Tylenchina</taxon>
        <taxon>Panagrolaimomorpha</taxon>
        <taxon>Strongyloidoidea</taxon>
        <taxon>Steinernematidae</taxon>
        <taxon>Steinernema</taxon>
    </lineage>
</organism>
<accession>A0A4U8ULK4</accession>
<dbReference type="EMBL" id="AZBU02000001">
    <property type="protein sequence ID" value="TMS33045.1"/>
    <property type="molecule type" value="Genomic_DNA"/>
</dbReference>
<proteinExistence type="predicted"/>
<dbReference type="EMBL" id="CM016762">
    <property type="protein sequence ID" value="TMS33045.1"/>
    <property type="molecule type" value="Genomic_DNA"/>
</dbReference>
<evidence type="ECO:0000313" key="1">
    <source>
        <dbReference type="EMBL" id="TMS33045.1"/>
    </source>
</evidence>
<comment type="caution">
    <text evidence="1">The sequence shown here is derived from an EMBL/GenBank/DDBJ whole genome shotgun (WGS) entry which is preliminary data.</text>
</comment>
<reference evidence="1 2" key="2">
    <citation type="journal article" date="2019" name="G3 (Bethesda)">
        <title>Hybrid Assembly of the Genome of the Entomopathogenic Nematode Steinernema carpocapsae Identifies the X-Chromosome.</title>
        <authorList>
            <person name="Serra L."/>
            <person name="Macchietto M."/>
            <person name="Macias-Munoz A."/>
            <person name="McGill C.J."/>
            <person name="Rodriguez I.M."/>
            <person name="Rodriguez B."/>
            <person name="Murad R."/>
            <person name="Mortazavi A."/>
        </authorList>
    </citation>
    <scope>NUCLEOTIDE SEQUENCE [LARGE SCALE GENOMIC DNA]</scope>
    <source>
        <strain evidence="1 2">ALL</strain>
    </source>
</reference>
<protein>
    <submittedName>
        <fullName evidence="1">Uncharacterized protein</fullName>
    </submittedName>
</protein>